<accession>A0A235EIA7</accession>
<dbReference type="EMBL" id="NOIG01000011">
    <property type="protein sequence ID" value="OYD48720.1"/>
    <property type="molecule type" value="Genomic_DNA"/>
</dbReference>
<sequence length="101" mass="10738">MTPAQQAAHDTAMEAAARTLGHACTFAALHATTTPLFQRTMRRPQSAPVLVRVVWPGVLLVCDPKTGDVLAESEPGKPQQLKAGFLPPTGQSPAMRRRGAP</sequence>
<keyword evidence="3" id="KW-1185">Reference proteome</keyword>
<protein>
    <submittedName>
        <fullName evidence="2">Uncharacterized protein</fullName>
    </submittedName>
</protein>
<evidence type="ECO:0000256" key="1">
    <source>
        <dbReference type="SAM" id="MobiDB-lite"/>
    </source>
</evidence>
<feature type="region of interest" description="Disordered" evidence="1">
    <location>
        <begin position="70"/>
        <end position="101"/>
    </location>
</feature>
<dbReference type="AlphaFoldDB" id="A0A235EIA7"/>
<gene>
    <name evidence="2" type="ORF">CBY09_18025</name>
</gene>
<evidence type="ECO:0000313" key="2">
    <source>
        <dbReference type="EMBL" id="OYD48720.1"/>
    </source>
</evidence>
<reference evidence="2 3" key="1">
    <citation type="submission" date="2017-07" db="EMBL/GenBank/DDBJ databases">
        <title>Acidovorax KNDSW TSA 6 genome sequence and assembly.</title>
        <authorList>
            <person name="Mayilraj S."/>
        </authorList>
    </citation>
    <scope>NUCLEOTIDE SEQUENCE [LARGE SCALE GENOMIC DNA]</scope>
    <source>
        <strain evidence="2 3">KNDSW-TSA6</strain>
    </source>
</reference>
<proteinExistence type="predicted"/>
<comment type="caution">
    <text evidence="2">The sequence shown here is derived from an EMBL/GenBank/DDBJ whole genome shotgun (WGS) entry which is preliminary data.</text>
</comment>
<organism evidence="2 3">
    <name type="scientific">Acidovorax kalamii</name>
    <dbReference type="NCBI Taxonomy" id="2004485"/>
    <lineage>
        <taxon>Bacteria</taxon>
        <taxon>Pseudomonadati</taxon>
        <taxon>Pseudomonadota</taxon>
        <taxon>Betaproteobacteria</taxon>
        <taxon>Burkholderiales</taxon>
        <taxon>Comamonadaceae</taxon>
        <taxon>Acidovorax</taxon>
    </lineage>
</organism>
<evidence type="ECO:0000313" key="3">
    <source>
        <dbReference type="Proteomes" id="UP000215441"/>
    </source>
</evidence>
<dbReference type="Proteomes" id="UP000215441">
    <property type="component" value="Unassembled WGS sequence"/>
</dbReference>
<name>A0A235EIA7_9BURK</name>